<organism evidence="2 3">
    <name type="scientific">Salmonella enterica I</name>
    <dbReference type="NCBI Taxonomy" id="59201"/>
    <lineage>
        <taxon>Bacteria</taxon>
        <taxon>Pseudomonadati</taxon>
        <taxon>Pseudomonadota</taxon>
        <taxon>Gammaproteobacteria</taxon>
        <taxon>Enterobacterales</taxon>
        <taxon>Enterobacteriaceae</taxon>
        <taxon>Salmonella</taxon>
    </lineage>
</organism>
<reference evidence="2 3" key="1">
    <citation type="submission" date="2018-06" db="EMBL/GenBank/DDBJ databases">
        <authorList>
            <consortium name="Pathogen Informatics"/>
            <person name="Doyle S."/>
        </authorList>
    </citation>
    <scope>NUCLEOTIDE SEQUENCE [LARGE SCALE GENOMIC DNA]</scope>
    <source>
        <strain evidence="2 3">NCTC8258</strain>
    </source>
</reference>
<name>A0A379WGF8_SALET</name>
<evidence type="ECO:0000256" key="1">
    <source>
        <dbReference type="SAM" id="SignalP"/>
    </source>
</evidence>
<proteinExistence type="predicted"/>
<gene>
    <name evidence="2" type="ORF">NCTC8258_06188</name>
</gene>
<dbReference type="EMBL" id="UGXS01000004">
    <property type="protein sequence ID" value="SUH18360.1"/>
    <property type="molecule type" value="Genomic_DNA"/>
</dbReference>
<sequence>MKRVLTALAAALPFAAHARMPLAARLNASPPLAGDYHVFDFRRVYARYYLLGL</sequence>
<evidence type="ECO:0000313" key="2">
    <source>
        <dbReference type="EMBL" id="SUH18360.1"/>
    </source>
</evidence>
<dbReference type="AlphaFoldDB" id="A0A379WGF8"/>
<keyword evidence="1" id="KW-0732">Signal</keyword>
<evidence type="ECO:0000313" key="3">
    <source>
        <dbReference type="Proteomes" id="UP000255509"/>
    </source>
</evidence>
<feature type="chain" id="PRO_5016879547" evidence="1">
    <location>
        <begin position="19"/>
        <end position="53"/>
    </location>
</feature>
<accession>A0A379WGF8</accession>
<dbReference type="Proteomes" id="UP000255509">
    <property type="component" value="Unassembled WGS sequence"/>
</dbReference>
<protein>
    <submittedName>
        <fullName evidence="2">Uncharacterized protein</fullName>
    </submittedName>
</protein>
<feature type="signal peptide" evidence="1">
    <location>
        <begin position="1"/>
        <end position="18"/>
    </location>
</feature>